<feature type="chain" id="PRO_5015112740" evidence="1">
    <location>
        <begin position="16"/>
        <end position="33"/>
    </location>
</feature>
<accession>A0A2P2QNG8</accession>
<organism evidence="2">
    <name type="scientific">Rhizophora mucronata</name>
    <name type="common">Asiatic mangrove</name>
    <dbReference type="NCBI Taxonomy" id="61149"/>
    <lineage>
        <taxon>Eukaryota</taxon>
        <taxon>Viridiplantae</taxon>
        <taxon>Streptophyta</taxon>
        <taxon>Embryophyta</taxon>
        <taxon>Tracheophyta</taxon>
        <taxon>Spermatophyta</taxon>
        <taxon>Magnoliopsida</taxon>
        <taxon>eudicotyledons</taxon>
        <taxon>Gunneridae</taxon>
        <taxon>Pentapetalae</taxon>
        <taxon>rosids</taxon>
        <taxon>fabids</taxon>
        <taxon>Malpighiales</taxon>
        <taxon>Rhizophoraceae</taxon>
        <taxon>Rhizophora</taxon>
    </lineage>
</organism>
<dbReference type="EMBL" id="GGEC01087960">
    <property type="protein sequence ID" value="MBX68444.1"/>
    <property type="molecule type" value="Transcribed_RNA"/>
</dbReference>
<keyword evidence="1" id="KW-0732">Signal</keyword>
<name>A0A2P2QNG8_RHIMU</name>
<dbReference type="AlphaFoldDB" id="A0A2P2QNG8"/>
<evidence type="ECO:0000313" key="2">
    <source>
        <dbReference type="EMBL" id="MBX68444.1"/>
    </source>
</evidence>
<evidence type="ECO:0000256" key="1">
    <source>
        <dbReference type="SAM" id="SignalP"/>
    </source>
</evidence>
<feature type="signal peptide" evidence="1">
    <location>
        <begin position="1"/>
        <end position="15"/>
    </location>
</feature>
<protein>
    <submittedName>
        <fullName evidence="2">Uncharacterized protein</fullName>
    </submittedName>
</protein>
<proteinExistence type="predicted"/>
<sequence>MVILRLLILFSGHFGSIEHFDGSIIRQHDLIVT</sequence>
<reference evidence="2" key="1">
    <citation type="submission" date="2018-02" db="EMBL/GenBank/DDBJ databases">
        <title>Rhizophora mucronata_Transcriptome.</title>
        <authorList>
            <person name="Meera S.P."/>
            <person name="Sreeshan A."/>
            <person name="Augustine A."/>
        </authorList>
    </citation>
    <scope>NUCLEOTIDE SEQUENCE</scope>
    <source>
        <tissue evidence="2">Leaf</tissue>
    </source>
</reference>